<keyword evidence="4" id="KW-0479">Metal-binding</keyword>
<dbReference type="InterPro" id="IPR019987">
    <property type="entry name" value="GTP-bd_ribosome_bio_YsxC"/>
</dbReference>
<comment type="caution">
    <text evidence="12">The sequence shown here is derived from an EMBL/GenBank/DDBJ whole genome shotgun (WGS) entry which is preliminary data.</text>
</comment>
<evidence type="ECO:0000313" key="12">
    <source>
        <dbReference type="EMBL" id="MEM5537359.1"/>
    </source>
</evidence>
<keyword evidence="5 10" id="KW-0547">Nucleotide-binding</keyword>
<protein>
    <recommendedName>
        <fullName evidence="10">Probable GTP-binding protein EngB</fullName>
    </recommendedName>
</protein>
<dbReference type="NCBIfam" id="TIGR03598">
    <property type="entry name" value="GTPase_YsxC"/>
    <property type="match status" value="1"/>
</dbReference>
<name>A0ABU9TUH8_9GAMM</name>
<evidence type="ECO:0000259" key="11">
    <source>
        <dbReference type="PROSITE" id="PS51706"/>
    </source>
</evidence>
<evidence type="ECO:0000256" key="8">
    <source>
        <dbReference type="ARBA" id="ARBA00023210"/>
    </source>
</evidence>
<dbReference type="RefSeq" id="WP_067987932.1">
    <property type="nucleotide sequence ID" value="NZ_CAXBCE010000020.1"/>
</dbReference>
<dbReference type="InterPro" id="IPR027417">
    <property type="entry name" value="P-loop_NTPase"/>
</dbReference>
<keyword evidence="9 10" id="KW-0131">Cell cycle</keyword>
<dbReference type="InterPro" id="IPR006073">
    <property type="entry name" value="GTP-bd"/>
</dbReference>
<dbReference type="Proteomes" id="UP001449225">
    <property type="component" value="Unassembled WGS sequence"/>
</dbReference>
<evidence type="ECO:0000256" key="4">
    <source>
        <dbReference type="ARBA" id="ARBA00022723"/>
    </source>
</evidence>
<evidence type="ECO:0000256" key="5">
    <source>
        <dbReference type="ARBA" id="ARBA00022741"/>
    </source>
</evidence>
<dbReference type="CDD" id="cd01876">
    <property type="entry name" value="YihA_EngB"/>
    <property type="match status" value="1"/>
</dbReference>
<proteinExistence type="inferred from homology"/>
<comment type="similarity">
    <text evidence="2 10">Belongs to the TRAFAC class TrmE-Era-EngA-EngB-Septin-like GTPase superfamily. EngB GTPase family.</text>
</comment>
<dbReference type="PANTHER" id="PTHR11649">
    <property type="entry name" value="MSS1/TRME-RELATED GTP-BINDING PROTEIN"/>
    <property type="match status" value="1"/>
</dbReference>
<organism evidence="12 13">
    <name type="scientific">Neptuniibacter pectenicola</name>
    <dbReference type="NCBI Taxonomy" id="1806669"/>
    <lineage>
        <taxon>Bacteria</taxon>
        <taxon>Pseudomonadati</taxon>
        <taxon>Pseudomonadota</taxon>
        <taxon>Gammaproteobacteria</taxon>
        <taxon>Oceanospirillales</taxon>
        <taxon>Oceanospirillaceae</taxon>
        <taxon>Neptuniibacter</taxon>
    </lineage>
</organism>
<sequence length="213" mass="24237">MSSDQLTVHYNSARFNKSAAKLHQCPEDVGAEVAFAGRSNAGKSSAINTLTNNGKLARTSKTPGRTQLINFFDLNIEGLRIVDLPGYGYAKVPIEMKQHWQQHLDEYLQKRQCLQGVVLVMDIRHPMKEFDHMMVNWCQTSHMPLHVLLTKSDKLKKGPAQSTLLTIRKELTEVLGDLVTLQTFSALKKQNVDQLRQRLDSWLLPEQDEQPEE</sequence>
<dbReference type="InterPro" id="IPR030393">
    <property type="entry name" value="G_ENGB_dom"/>
</dbReference>
<dbReference type="PROSITE" id="PS51706">
    <property type="entry name" value="G_ENGB"/>
    <property type="match status" value="1"/>
</dbReference>
<reference evidence="12 13" key="1">
    <citation type="submission" date="2024-03" db="EMBL/GenBank/DDBJ databases">
        <title>Community enrichment and isolation of bacterial strains for fucoidan degradation.</title>
        <authorList>
            <person name="Sichert A."/>
        </authorList>
    </citation>
    <scope>NUCLEOTIDE SEQUENCE [LARGE SCALE GENOMIC DNA]</scope>
    <source>
        <strain evidence="12 13">AS76</strain>
    </source>
</reference>
<comment type="cofactor">
    <cofactor evidence="1">
        <name>Mg(2+)</name>
        <dbReference type="ChEBI" id="CHEBI:18420"/>
    </cofactor>
</comment>
<gene>
    <name evidence="12" type="primary">yihA</name>
    <name evidence="10" type="synonym">engB</name>
    <name evidence="12" type="ORF">WNY58_13260</name>
</gene>
<dbReference type="EMBL" id="JBBMRA010000013">
    <property type="protein sequence ID" value="MEM5537359.1"/>
    <property type="molecule type" value="Genomic_DNA"/>
</dbReference>
<keyword evidence="6" id="KW-0460">Magnesium</keyword>
<evidence type="ECO:0000256" key="10">
    <source>
        <dbReference type="HAMAP-Rule" id="MF_00321"/>
    </source>
</evidence>
<dbReference type="HAMAP" id="MF_00321">
    <property type="entry name" value="GTPase_EngB"/>
    <property type="match status" value="1"/>
</dbReference>
<evidence type="ECO:0000256" key="1">
    <source>
        <dbReference type="ARBA" id="ARBA00001946"/>
    </source>
</evidence>
<dbReference type="SUPFAM" id="SSF52540">
    <property type="entry name" value="P-loop containing nucleoside triphosphate hydrolases"/>
    <property type="match status" value="1"/>
</dbReference>
<dbReference type="Pfam" id="PF01926">
    <property type="entry name" value="MMR_HSR1"/>
    <property type="match status" value="1"/>
</dbReference>
<evidence type="ECO:0000256" key="2">
    <source>
        <dbReference type="ARBA" id="ARBA00009638"/>
    </source>
</evidence>
<keyword evidence="13" id="KW-1185">Reference proteome</keyword>
<evidence type="ECO:0000313" key="13">
    <source>
        <dbReference type="Proteomes" id="UP001449225"/>
    </source>
</evidence>
<keyword evidence="3 10" id="KW-0132">Cell division</keyword>
<keyword evidence="7 10" id="KW-0342">GTP-binding</keyword>
<keyword evidence="8 10" id="KW-0717">Septation</keyword>
<evidence type="ECO:0000256" key="9">
    <source>
        <dbReference type="ARBA" id="ARBA00023306"/>
    </source>
</evidence>
<accession>A0ABU9TUH8</accession>
<dbReference type="Gene3D" id="3.40.50.300">
    <property type="entry name" value="P-loop containing nucleotide triphosphate hydrolases"/>
    <property type="match status" value="1"/>
</dbReference>
<dbReference type="PANTHER" id="PTHR11649:SF13">
    <property type="entry name" value="ENGB-TYPE G DOMAIN-CONTAINING PROTEIN"/>
    <property type="match status" value="1"/>
</dbReference>
<evidence type="ECO:0000256" key="3">
    <source>
        <dbReference type="ARBA" id="ARBA00022618"/>
    </source>
</evidence>
<comment type="function">
    <text evidence="10">Necessary for normal cell division and for the maintenance of normal septation.</text>
</comment>
<feature type="domain" description="EngB-type G" evidence="11">
    <location>
        <begin position="29"/>
        <end position="205"/>
    </location>
</feature>
<evidence type="ECO:0000256" key="7">
    <source>
        <dbReference type="ARBA" id="ARBA00023134"/>
    </source>
</evidence>
<evidence type="ECO:0000256" key="6">
    <source>
        <dbReference type="ARBA" id="ARBA00022842"/>
    </source>
</evidence>